<sequence>MCRQKKRKELIEKNEDAKDTIKTQIKIYLNYTTSIIPPTNPPMHQIHYPNCITISFSRRQLPRISDHTKTFFPSLLHVTKNPNPSNLSARC</sequence>
<dbReference type="AlphaFoldDB" id="A0A0A9RKX6"/>
<reference evidence="1" key="1">
    <citation type="submission" date="2014-09" db="EMBL/GenBank/DDBJ databases">
        <authorList>
            <person name="Magalhaes I.L.F."/>
            <person name="Oliveira U."/>
            <person name="Santos F.R."/>
            <person name="Vidigal T.H.D.A."/>
            <person name="Brescovit A.D."/>
            <person name="Santos A.J."/>
        </authorList>
    </citation>
    <scope>NUCLEOTIDE SEQUENCE</scope>
    <source>
        <tissue evidence="1">Shoot tissue taken approximately 20 cm above the soil surface</tissue>
    </source>
</reference>
<dbReference type="EMBL" id="GBRH01269007">
    <property type="protein sequence ID" value="JAD28888.1"/>
    <property type="molecule type" value="Transcribed_RNA"/>
</dbReference>
<protein>
    <submittedName>
        <fullName evidence="1">Uncharacterized protein</fullName>
    </submittedName>
</protein>
<proteinExistence type="predicted"/>
<reference evidence="1" key="2">
    <citation type="journal article" date="2015" name="Data Brief">
        <title>Shoot transcriptome of the giant reed, Arundo donax.</title>
        <authorList>
            <person name="Barrero R.A."/>
            <person name="Guerrero F.D."/>
            <person name="Moolhuijzen P."/>
            <person name="Goolsby J.A."/>
            <person name="Tidwell J."/>
            <person name="Bellgard S.E."/>
            <person name="Bellgard M.I."/>
        </authorList>
    </citation>
    <scope>NUCLEOTIDE SEQUENCE</scope>
    <source>
        <tissue evidence="1">Shoot tissue taken approximately 20 cm above the soil surface</tissue>
    </source>
</reference>
<accession>A0A0A9RKX6</accession>
<evidence type="ECO:0000313" key="1">
    <source>
        <dbReference type="EMBL" id="JAD28888.1"/>
    </source>
</evidence>
<organism evidence="1">
    <name type="scientific">Arundo donax</name>
    <name type="common">Giant reed</name>
    <name type="synonym">Donax arundinaceus</name>
    <dbReference type="NCBI Taxonomy" id="35708"/>
    <lineage>
        <taxon>Eukaryota</taxon>
        <taxon>Viridiplantae</taxon>
        <taxon>Streptophyta</taxon>
        <taxon>Embryophyta</taxon>
        <taxon>Tracheophyta</taxon>
        <taxon>Spermatophyta</taxon>
        <taxon>Magnoliopsida</taxon>
        <taxon>Liliopsida</taxon>
        <taxon>Poales</taxon>
        <taxon>Poaceae</taxon>
        <taxon>PACMAD clade</taxon>
        <taxon>Arundinoideae</taxon>
        <taxon>Arundineae</taxon>
        <taxon>Arundo</taxon>
    </lineage>
</organism>
<name>A0A0A9RKX6_ARUDO</name>